<evidence type="ECO:0000313" key="1">
    <source>
        <dbReference type="EMBL" id="TKI80645.1"/>
    </source>
</evidence>
<proteinExistence type="predicted"/>
<dbReference type="Gene3D" id="2.60.120.580">
    <property type="entry name" value="Acetamidase/Formamidase-like domains"/>
    <property type="match status" value="1"/>
</dbReference>
<comment type="caution">
    <text evidence="1">The sequence shown here is derived from an EMBL/GenBank/DDBJ whole genome shotgun (WGS) entry which is preliminary data.</text>
</comment>
<reference evidence="1 2" key="1">
    <citation type="journal article" date="2019" name="Environ. Microbiol.">
        <title>An active ?-lactamase is a part of an orchestrated cell wall stress resistance network of Bacillus subtilis and related rhizosphere species.</title>
        <authorList>
            <person name="Bucher T."/>
            <person name="Keren-Paz A."/>
            <person name="Hausser J."/>
            <person name="Olender T."/>
            <person name="Cytryn E."/>
            <person name="Kolodkin-Gal I."/>
        </authorList>
    </citation>
    <scope>NUCLEOTIDE SEQUENCE [LARGE SCALE GENOMIC DNA]</scope>
    <source>
        <strain evidence="1 2">I5</strain>
    </source>
</reference>
<protein>
    <submittedName>
        <fullName evidence="1">Acetamidase</fullName>
    </submittedName>
</protein>
<dbReference type="AlphaFoldDB" id="A0A4U3A063"/>
<feature type="non-terminal residue" evidence="1">
    <location>
        <position position="52"/>
    </location>
</feature>
<organism evidence="1 2">
    <name type="scientific">Bacillus wiedmannii</name>
    <dbReference type="NCBI Taxonomy" id="1890302"/>
    <lineage>
        <taxon>Bacteria</taxon>
        <taxon>Bacillati</taxon>
        <taxon>Bacillota</taxon>
        <taxon>Bacilli</taxon>
        <taxon>Bacillales</taxon>
        <taxon>Bacillaceae</taxon>
        <taxon>Bacillus</taxon>
        <taxon>Bacillus cereus group</taxon>
    </lineage>
</organism>
<evidence type="ECO:0000313" key="2">
    <source>
        <dbReference type="Proteomes" id="UP000305222"/>
    </source>
</evidence>
<name>A0A4U3A063_9BACI</name>
<dbReference type="EMBL" id="SZON01003337">
    <property type="protein sequence ID" value="TKI80645.1"/>
    <property type="molecule type" value="Genomic_DNA"/>
</dbReference>
<accession>A0A4U3A063</accession>
<sequence length="52" mass="6229">MYRIHKEHIIYAMSPDNKPCMEIEVGSRVVFETYDCFENQIESEDVVFQELD</sequence>
<dbReference type="Proteomes" id="UP000305222">
    <property type="component" value="Unassembled WGS sequence"/>
</dbReference>
<dbReference type="SUPFAM" id="SSF141130">
    <property type="entry name" value="Acetamidase/Formamidase-like"/>
    <property type="match status" value="1"/>
</dbReference>
<gene>
    <name evidence="1" type="ORF">FC699_34715</name>
</gene>